<dbReference type="PROSITE" id="PS00237">
    <property type="entry name" value="G_PROTEIN_RECEP_F1_1"/>
    <property type="match status" value="1"/>
</dbReference>
<dbReference type="GO" id="GO:0004984">
    <property type="term" value="F:olfactory receptor activity"/>
    <property type="evidence" value="ECO:0007669"/>
    <property type="project" value="InterPro"/>
</dbReference>
<evidence type="ECO:0000256" key="9">
    <source>
        <dbReference type="RuleBase" id="RU000688"/>
    </source>
</evidence>
<dbReference type="OrthoDB" id="9445793at2759"/>
<evidence type="ECO:0000256" key="7">
    <source>
        <dbReference type="ARBA" id="ARBA00023170"/>
    </source>
</evidence>
<accession>A0A7E6E1E7</accession>
<evidence type="ECO:0000256" key="8">
    <source>
        <dbReference type="ARBA" id="ARBA00023224"/>
    </source>
</evidence>
<evidence type="ECO:0000256" key="5">
    <source>
        <dbReference type="ARBA" id="ARBA00023040"/>
    </source>
</evidence>
<evidence type="ECO:0000313" key="12">
    <source>
        <dbReference type="Proteomes" id="UP000504628"/>
    </source>
</evidence>
<proteinExistence type="inferred from homology"/>
<dbReference type="InParanoid" id="A0A7E6E1E7"/>
<reference evidence="13" key="1">
    <citation type="submission" date="2025-08" db="UniProtKB">
        <authorList>
            <consortium name="RefSeq"/>
        </authorList>
    </citation>
    <scope>IDENTIFICATION</scope>
    <source>
        <tissue evidence="13">Muscle</tissue>
    </source>
</reference>
<keyword evidence="12" id="KW-1185">Reference proteome</keyword>
<feature type="transmembrane region" description="Helical" evidence="10">
    <location>
        <begin position="181"/>
        <end position="199"/>
    </location>
</feature>
<dbReference type="InterPro" id="IPR000725">
    <property type="entry name" value="Olfact_rcpt"/>
</dbReference>
<dbReference type="PRINTS" id="PR00237">
    <property type="entry name" value="GPCRRHODOPSN"/>
</dbReference>
<feature type="domain" description="G-protein coupled receptors family 1 profile" evidence="11">
    <location>
        <begin position="82"/>
        <end position="331"/>
    </location>
</feature>
<dbReference type="AlphaFoldDB" id="A0A7E6E1E7"/>
<evidence type="ECO:0000256" key="3">
    <source>
        <dbReference type="ARBA" id="ARBA00022692"/>
    </source>
</evidence>
<dbReference type="InterPro" id="IPR000276">
    <property type="entry name" value="GPCR_Rhodpsn"/>
</dbReference>
<dbReference type="GO" id="GO:0004930">
    <property type="term" value="F:G protein-coupled receptor activity"/>
    <property type="evidence" value="ECO:0007669"/>
    <property type="project" value="UniProtKB-KW"/>
</dbReference>
<feature type="transmembrane region" description="Helical" evidence="10">
    <location>
        <begin position="101"/>
        <end position="119"/>
    </location>
</feature>
<keyword evidence="10" id="KW-0716">Sensory transduction</keyword>
<feature type="transmembrane region" description="Helical" evidence="10">
    <location>
        <begin position="238"/>
        <end position="266"/>
    </location>
</feature>
<dbReference type="Pfam" id="PF13853">
    <property type="entry name" value="7tm_4"/>
    <property type="match status" value="1"/>
</dbReference>
<keyword evidence="4 10" id="KW-1133">Transmembrane helix</keyword>
<feature type="transmembrane region" description="Helical" evidence="10">
    <location>
        <begin position="278"/>
        <end position="301"/>
    </location>
</feature>
<comment type="subcellular location">
    <subcellularLocation>
        <location evidence="10">Cell membrane</location>
        <topology evidence="10">Multi-pass membrane protein</topology>
    </subcellularLocation>
    <subcellularLocation>
        <location evidence="2">Membrane</location>
        <topology evidence="2">Multi-pass membrane protein</topology>
    </subcellularLocation>
</comment>
<dbReference type="SUPFAM" id="SSF81321">
    <property type="entry name" value="Family A G protein-coupled receptor-like"/>
    <property type="match status" value="1"/>
</dbReference>
<dbReference type="GO" id="GO:0005886">
    <property type="term" value="C:plasma membrane"/>
    <property type="evidence" value="ECO:0007669"/>
    <property type="project" value="UniProtKB-SubCell"/>
</dbReference>
<sequence>MALPATTESCWRQGEISGQRVKRTFQVKVKWNSALSGTSDFMAEKNLTLVTEFLLIAFTDYPQQAFPLFLLFLFIYLITLLGNLGMIILIHVDRRLHTPMYFLLSHLSFMDICYSSVTMPQMLAMLLELGAVLSYTRCAAQFFLFTFFGSIDCYLLALMAYDRYVAVCQPLLYVTIMTQKARLGFVAGAYIAGFFSALVRTVSAFTLTFCGTNEIDFIFCDLPPLLKLTCRDSYTQELVIIVFAIFVIPACMVVILVSYLFIIVAIMKIPSAGGRAKTFSTCTSHLTTVSLFFGTLIFMYLRDNSGQSSEEDRVVSVFYTAVIPMLNPLIYSLRNKEVKEALRKILKRAKLS</sequence>
<organism evidence="12 13">
    <name type="scientific">Phyllostomus discolor</name>
    <name type="common">pale spear-nosed bat</name>
    <dbReference type="NCBI Taxonomy" id="89673"/>
    <lineage>
        <taxon>Eukaryota</taxon>
        <taxon>Metazoa</taxon>
        <taxon>Chordata</taxon>
        <taxon>Craniata</taxon>
        <taxon>Vertebrata</taxon>
        <taxon>Euteleostomi</taxon>
        <taxon>Mammalia</taxon>
        <taxon>Eutheria</taxon>
        <taxon>Laurasiatheria</taxon>
        <taxon>Chiroptera</taxon>
        <taxon>Yangochiroptera</taxon>
        <taxon>Phyllostomidae</taxon>
        <taxon>Phyllostominae</taxon>
        <taxon>Phyllostomus</taxon>
    </lineage>
</organism>
<dbReference type="PANTHER" id="PTHR48018">
    <property type="entry name" value="OLFACTORY RECEPTOR"/>
    <property type="match status" value="1"/>
</dbReference>
<evidence type="ECO:0000256" key="6">
    <source>
        <dbReference type="ARBA" id="ARBA00023136"/>
    </source>
</evidence>
<dbReference type="GeneID" id="114500633"/>
<feature type="transmembrane region" description="Helical" evidence="10">
    <location>
        <begin position="313"/>
        <end position="333"/>
    </location>
</feature>
<keyword evidence="7 9" id="KW-0675">Receptor</keyword>
<comment type="similarity">
    <text evidence="9">Belongs to the G-protein coupled receptor 1 family.</text>
</comment>
<evidence type="ECO:0000256" key="2">
    <source>
        <dbReference type="ARBA" id="ARBA00004141"/>
    </source>
</evidence>
<keyword evidence="5 9" id="KW-0297">G-protein coupled receptor</keyword>
<evidence type="ECO:0000256" key="10">
    <source>
        <dbReference type="RuleBase" id="RU363047"/>
    </source>
</evidence>
<keyword evidence="8 9" id="KW-0807">Transducer</keyword>
<dbReference type="PROSITE" id="PS50262">
    <property type="entry name" value="G_PROTEIN_RECEP_F1_2"/>
    <property type="match status" value="1"/>
</dbReference>
<dbReference type="KEGG" id="pdic:114500633"/>
<evidence type="ECO:0000256" key="4">
    <source>
        <dbReference type="ARBA" id="ARBA00022989"/>
    </source>
</evidence>
<keyword evidence="10" id="KW-1003">Cell membrane</keyword>
<dbReference type="FunFam" id="1.20.1070.10:FF:000003">
    <property type="entry name" value="Olfactory receptor"/>
    <property type="match status" value="1"/>
</dbReference>
<dbReference type="RefSeq" id="XP_035885371.1">
    <property type="nucleotide sequence ID" value="XM_036029478.1"/>
</dbReference>
<evidence type="ECO:0000256" key="1">
    <source>
        <dbReference type="ARBA" id="ARBA00003929"/>
    </source>
</evidence>
<protein>
    <recommendedName>
        <fullName evidence="10">Olfactory receptor</fullName>
    </recommendedName>
</protein>
<keyword evidence="3 9" id="KW-0812">Transmembrane</keyword>
<dbReference type="Gene3D" id="1.20.1070.10">
    <property type="entry name" value="Rhodopsin 7-helix transmembrane proteins"/>
    <property type="match status" value="1"/>
</dbReference>
<feature type="transmembrane region" description="Helical" evidence="10">
    <location>
        <begin position="139"/>
        <end position="161"/>
    </location>
</feature>
<comment type="function">
    <text evidence="1">Putative odorant or sperm cell receptor.</text>
</comment>
<evidence type="ECO:0000259" key="11">
    <source>
        <dbReference type="PROSITE" id="PS50262"/>
    </source>
</evidence>
<feature type="transmembrane region" description="Helical" evidence="10">
    <location>
        <begin position="68"/>
        <end position="89"/>
    </location>
</feature>
<dbReference type="InterPro" id="IPR017452">
    <property type="entry name" value="GPCR_Rhodpsn_7TM"/>
</dbReference>
<keyword evidence="6 10" id="KW-0472">Membrane</keyword>
<gene>
    <name evidence="13" type="primary">LOC114500633</name>
</gene>
<evidence type="ECO:0000313" key="13">
    <source>
        <dbReference type="RefSeq" id="XP_035885371.1"/>
    </source>
</evidence>
<dbReference type="Proteomes" id="UP000504628">
    <property type="component" value="Chromosome 6"/>
</dbReference>
<keyword evidence="10" id="KW-0552">Olfaction</keyword>
<dbReference type="PRINTS" id="PR00245">
    <property type="entry name" value="OLFACTORYR"/>
</dbReference>
<name>A0A7E6E1E7_9CHIR</name>
<dbReference type="CDD" id="cd15230">
    <property type="entry name" value="7tmA_OR5-like"/>
    <property type="match status" value="1"/>
</dbReference>